<dbReference type="STRING" id="1045855.DSC_07610"/>
<reference evidence="1 2" key="1">
    <citation type="journal article" date="2012" name="J. Bacteriol.">
        <title>Complete Genome Sequence of the BTEX-Degrading Bacterium Pseudoxanthomonas spadix BD-a59.</title>
        <authorList>
            <person name="Lee S.H."/>
            <person name="Jin H.M."/>
            <person name="Lee H.J."/>
            <person name="Kim J.M."/>
            <person name="Jeon C.O."/>
        </authorList>
    </citation>
    <scope>NUCLEOTIDE SEQUENCE [LARGE SCALE GENOMIC DNA]</scope>
    <source>
        <strain evidence="1 2">BD-a59</strain>
    </source>
</reference>
<dbReference type="Proteomes" id="UP000005870">
    <property type="component" value="Chromosome"/>
</dbReference>
<dbReference type="eggNOG" id="COG0438">
    <property type="taxonomic scope" value="Bacteria"/>
</dbReference>
<organism evidence="1 2">
    <name type="scientific">Pseudoxanthomonas spadix (strain BD-a59)</name>
    <dbReference type="NCBI Taxonomy" id="1045855"/>
    <lineage>
        <taxon>Bacteria</taxon>
        <taxon>Pseudomonadati</taxon>
        <taxon>Pseudomonadota</taxon>
        <taxon>Gammaproteobacteria</taxon>
        <taxon>Lysobacterales</taxon>
        <taxon>Lysobacteraceae</taxon>
        <taxon>Pseudoxanthomonas</taxon>
    </lineage>
</organism>
<dbReference type="EMBL" id="CP003093">
    <property type="protein sequence ID" value="AER56173.1"/>
    <property type="molecule type" value="Genomic_DNA"/>
</dbReference>
<protein>
    <recommendedName>
        <fullName evidence="3">Glycosyltransferase</fullName>
    </recommendedName>
</protein>
<sequence>MECVSEIPQRGPEGLAADSAKSITLLDIGMVEDGHRASYVSFLSSLFPLERMGFCRRAVFSRRPVLVPMVEESFLIYAATAVIRSLMGRSTAGLLFRPLPALYGNGVRLKAKYLLLALLRRFPRVTTLTILPFEVEPRFAEIADDWIHDPQLWDLEEQKRQSAPPSTPGLLNQLHASAGGRPICMAIGRQDRSKGFDWFCRLFAENLRLRESVLFAFGGKVSQDLAAPLESFTRSGGFGCNRFVSDDELMQLYSGADLVWCAYDASYDQASGIFGRAVQLGIPVVVRKGALIHRQCLREGIPCVAIGTADHDWESLSHIPPREPRAVVLARTRRMRDESLQTLHKALDLRR</sequence>
<proteinExistence type="predicted"/>
<dbReference type="HOGENOM" id="CLU_789568_0_0_6"/>
<keyword evidence="2" id="KW-1185">Reference proteome</keyword>
<gene>
    <name evidence="1" type="ordered locus">DSC_07610</name>
</gene>
<evidence type="ECO:0000313" key="2">
    <source>
        <dbReference type="Proteomes" id="UP000005870"/>
    </source>
</evidence>
<dbReference type="KEGG" id="psd:DSC_07610"/>
<dbReference type="AlphaFoldDB" id="G7UTS0"/>
<evidence type="ECO:0000313" key="1">
    <source>
        <dbReference type="EMBL" id="AER56173.1"/>
    </source>
</evidence>
<dbReference type="Gene3D" id="3.40.50.2000">
    <property type="entry name" value="Glycogen Phosphorylase B"/>
    <property type="match status" value="1"/>
</dbReference>
<name>G7UTS0_PSEUP</name>
<dbReference type="SUPFAM" id="SSF53756">
    <property type="entry name" value="UDP-Glycosyltransferase/glycogen phosphorylase"/>
    <property type="match status" value="1"/>
</dbReference>
<evidence type="ECO:0008006" key="3">
    <source>
        <dbReference type="Google" id="ProtNLM"/>
    </source>
</evidence>
<accession>G7UTS0</accession>